<accession>A0ABW5SB69</accession>
<evidence type="ECO:0000256" key="10">
    <source>
        <dbReference type="SAM" id="SignalP"/>
    </source>
</evidence>
<keyword evidence="5 9" id="KW-0798">TonB box</keyword>
<dbReference type="InterPro" id="IPR000531">
    <property type="entry name" value="Beta-barrel_TonB"/>
</dbReference>
<organism evidence="13 14">
    <name type="scientific">Mesonia sediminis</name>
    <dbReference type="NCBI Taxonomy" id="1703946"/>
    <lineage>
        <taxon>Bacteria</taxon>
        <taxon>Pseudomonadati</taxon>
        <taxon>Bacteroidota</taxon>
        <taxon>Flavobacteriia</taxon>
        <taxon>Flavobacteriales</taxon>
        <taxon>Flavobacteriaceae</taxon>
        <taxon>Mesonia</taxon>
    </lineage>
</organism>
<dbReference type="NCBIfam" id="TIGR04057">
    <property type="entry name" value="SusC_RagA_signa"/>
    <property type="match status" value="1"/>
</dbReference>
<comment type="caution">
    <text evidence="13">The sequence shown here is derived from an EMBL/GenBank/DDBJ whole genome shotgun (WGS) entry which is preliminary data.</text>
</comment>
<feature type="domain" description="TonB-dependent receptor-like beta-barrel" evidence="11">
    <location>
        <begin position="492"/>
        <end position="911"/>
    </location>
</feature>
<name>A0ABW5SB69_9FLAO</name>
<keyword evidence="14" id="KW-1185">Reference proteome</keyword>
<dbReference type="Pfam" id="PF00593">
    <property type="entry name" value="TonB_dep_Rec_b-barrel"/>
    <property type="match status" value="1"/>
</dbReference>
<dbReference type="PROSITE" id="PS52016">
    <property type="entry name" value="TONB_DEPENDENT_REC_3"/>
    <property type="match status" value="1"/>
</dbReference>
<dbReference type="SUPFAM" id="SSF56935">
    <property type="entry name" value="Porins"/>
    <property type="match status" value="1"/>
</dbReference>
<dbReference type="EMBL" id="JBHULZ010000008">
    <property type="protein sequence ID" value="MFD2696630.1"/>
    <property type="molecule type" value="Genomic_DNA"/>
</dbReference>
<feature type="domain" description="TonB-dependent receptor plug" evidence="12">
    <location>
        <begin position="116"/>
        <end position="241"/>
    </location>
</feature>
<evidence type="ECO:0000256" key="5">
    <source>
        <dbReference type="ARBA" id="ARBA00023077"/>
    </source>
</evidence>
<keyword evidence="6 8" id="KW-0472">Membrane</keyword>
<gene>
    <name evidence="13" type="ORF">ACFSQ0_01355</name>
</gene>
<keyword evidence="2 8" id="KW-0813">Transport</keyword>
<evidence type="ECO:0000256" key="1">
    <source>
        <dbReference type="ARBA" id="ARBA00004571"/>
    </source>
</evidence>
<dbReference type="InterPro" id="IPR037066">
    <property type="entry name" value="Plug_dom_sf"/>
</dbReference>
<dbReference type="InterPro" id="IPR023996">
    <property type="entry name" value="TonB-dep_OMP_SusC/RagA"/>
</dbReference>
<evidence type="ECO:0000256" key="4">
    <source>
        <dbReference type="ARBA" id="ARBA00022692"/>
    </source>
</evidence>
<dbReference type="SUPFAM" id="SSF49464">
    <property type="entry name" value="Carboxypeptidase regulatory domain-like"/>
    <property type="match status" value="1"/>
</dbReference>
<keyword evidence="10" id="KW-0732">Signal</keyword>
<feature type="signal peptide" evidence="10">
    <location>
        <begin position="1"/>
        <end position="22"/>
    </location>
</feature>
<feature type="chain" id="PRO_5045065087" evidence="10">
    <location>
        <begin position="23"/>
        <end position="1096"/>
    </location>
</feature>
<comment type="subcellular location">
    <subcellularLocation>
        <location evidence="1 8">Cell outer membrane</location>
        <topology evidence="1 8">Multi-pass membrane protein</topology>
    </subcellularLocation>
</comment>
<comment type="similarity">
    <text evidence="8 9">Belongs to the TonB-dependent receptor family.</text>
</comment>
<keyword evidence="3 8" id="KW-1134">Transmembrane beta strand</keyword>
<dbReference type="NCBIfam" id="TIGR04056">
    <property type="entry name" value="OMP_RagA_SusC"/>
    <property type="match status" value="1"/>
</dbReference>
<dbReference type="Pfam" id="PF13715">
    <property type="entry name" value="CarbopepD_reg_2"/>
    <property type="match status" value="1"/>
</dbReference>
<dbReference type="InterPro" id="IPR008969">
    <property type="entry name" value="CarboxyPept-like_regulatory"/>
</dbReference>
<keyword evidence="4 8" id="KW-0812">Transmembrane</keyword>
<evidence type="ECO:0000313" key="13">
    <source>
        <dbReference type="EMBL" id="MFD2696630.1"/>
    </source>
</evidence>
<evidence type="ECO:0000256" key="3">
    <source>
        <dbReference type="ARBA" id="ARBA00022452"/>
    </source>
</evidence>
<dbReference type="Proteomes" id="UP001597357">
    <property type="component" value="Unassembled WGS sequence"/>
</dbReference>
<evidence type="ECO:0000259" key="12">
    <source>
        <dbReference type="Pfam" id="PF07715"/>
    </source>
</evidence>
<evidence type="ECO:0000256" key="2">
    <source>
        <dbReference type="ARBA" id="ARBA00022448"/>
    </source>
</evidence>
<dbReference type="InterPro" id="IPR039426">
    <property type="entry name" value="TonB-dep_rcpt-like"/>
</dbReference>
<evidence type="ECO:0000256" key="9">
    <source>
        <dbReference type="RuleBase" id="RU003357"/>
    </source>
</evidence>
<dbReference type="Gene3D" id="2.170.130.10">
    <property type="entry name" value="TonB-dependent receptor, plug domain"/>
    <property type="match status" value="1"/>
</dbReference>
<dbReference type="InterPro" id="IPR036942">
    <property type="entry name" value="Beta-barrel_TonB_sf"/>
</dbReference>
<evidence type="ECO:0000256" key="8">
    <source>
        <dbReference type="PROSITE-ProRule" id="PRU01360"/>
    </source>
</evidence>
<evidence type="ECO:0000256" key="6">
    <source>
        <dbReference type="ARBA" id="ARBA00023136"/>
    </source>
</evidence>
<dbReference type="RefSeq" id="WP_379043080.1">
    <property type="nucleotide sequence ID" value="NZ_JBHULZ010000008.1"/>
</dbReference>
<proteinExistence type="inferred from homology"/>
<keyword evidence="7 8" id="KW-0998">Cell outer membrane</keyword>
<dbReference type="InterPro" id="IPR023997">
    <property type="entry name" value="TonB-dep_OMP_SusC/RagA_CS"/>
</dbReference>
<dbReference type="Gene3D" id="2.60.40.1120">
    <property type="entry name" value="Carboxypeptidase-like, regulatory domain"/>
    <property type="match status" value="1"/>
</dbReference>
<evidence type="ECO:0000256" key="7">
    <source>
        <dbReference type="ARBA" id="ARBA00023237"/>
    </source>
</evidence>
<dbReference type="Gene3D" id="2.40.170.20">
    <property type="entry name" value="TonB-dependent receptor, beta-barrel domain"/>
    <property type="match status" value="1"/>
</dbReference>
<evidence type="ECO:0000313" key="14">
    <source>
        <dbReference type="Proteomes" id="UP001597357"/>
    </source>
</evidence>
<sequence>MKTKMKVISSLLFFFMSTLIMAQEKTVTGTVTDETGMPLPGVNVLIEGTTQGTQTDFDGNYSISASSESTLVFSYVGMVTTKKMVGSKSTIDVIMKADASELDEVVVTALGIEREKKSLGYATQEVSGNEVSDVPQSNFVNSLQGKVAGLQVNPSGTMGGSSNTVIRGNASLTGNNQALYVIDGIIIDNSNNNTTDQQGGRGGYDYGNAATDINPEDIASINVLKGAAATALYGSRAANGAIIIETKKGQKRKGIGVSVSSTVMVSEVNDETLPEYQKEYGAGYGPYYSDRIGTDVNGDAIYWEDQPGSQPWDPYFTNVDSNGNGVYNTLYTPFTEDASYGAAFNPNIMVNQWNSIYPSLPTFGQATPWLPGKNDPNSIWETGMTTINSFALDGGSDTGTFRLSVTNFDQEGVLPNSKIKRNTIKFSGQQDLTEKFKAGATFNYVKTDGKGRYGTGYDSENPMQQFRQWWQTNVDLKEQKEAYLLTRQNITWNPRSRTDLRPIYSDNPYWTRYENYQTDNRHRYFGNFNLNYELNDVFSVLGRFTFDTYNEIREERRNVGSSGVSGYSKYLNTQSEYNYDIILSFNKDLNDDLNLEGIAGWNLRRQDWNSISQSTNGGLRVPGLYALSNTVSNLLAPTEYEATKMVDGLYARASLGYLNTYFIEGTLRRDRSSSLPADNNSYYYPSISTSILLSNIIEEDWLSFAKFRANYAEVSNDTDPQRIIQTLALLDPFGEAAVASNVNLLRNPDLKPERLKAYEFGLEANFLKNRLGFDVTYYNNTTEDLITPVSISNATGFSSTIRNAGSLENKGFEVQMRLNPIKMEDFSWNMTVNWARNRSEVISLEEGLDNLPLASLQGGITIDASPGQPYGAIRGTDYIYNENGQRVVGSNGYYLTTDSNNNIIGNIQPDWTGGIQNTFKYKNLSLGFLIDVQKGGDIFSLDTWYGYATGLYKNTTGLNDLGNPLRDPVTNGADSGGLILPGVTEDGQPNTTRASFNTYANPYGYARAANKDHVYDASFVKLREVNLTYRFNDNLLEKTFINTASISLIGRNLWIIDKNIPFSDPEAGLSSGNVQGYQSGAYPAVREFGASLKLTF</sequence>
<dbReference type="Pfam" id="PF07715">
    <property type="entry name" value="Plug"/>
    <property type="match status" value="1"/>
</dbReference>
<dbReference type="InterPro" id="IPR012910">
    <property type="entry name" value="Plug_dom"/>
</dbReference>
<evidence type="ECO:0000259" key="11">
    <source>
        <dbReference type="Pfam" id="PF00593"/>
    </source>
</evidence>
<reference evidence="14" key="1">
    <citation type="journal article" date="2019" name="Int. J. Syst. Evol. Microbiol.">
        <title>The Global Catalogue of Microorganisms (GCM) 10K type strain sequencing project: providing services to taxonomists for standard genome sequencing and annotation.</title>
        <authorList>
            <consortium name="The Broad Institute Genomics Platform"/>
            <consortium name="The Broad Institute Genome Sequencing Center for Infectious Disease"/>
            <person name="Wu L."/>
            <person name="Ma J."/>
        </authorList>
    </citation>
    <scope>NUCLEOTIDE SEQUENCE [LARGE SCALE GENOMIC DNA]</scope>
    <source>
        <strain evidence="14">KCTC 42255</strain>
    </source>
</reference>
<protein>
    <submittedName>
        <fullName evidence="13">SusC/RagA family TonB-linked outer membrane protein</fullName>
    </submittedName>
</protein>